<dbReference type="PANTHER" id="PTHR43638:SF3">
    <property type="entry name" value="ALDEHYDE REDUCTASE"/>
    <property type="match status" value="1"/>
</dbReference>
<gene>
    <name evidence="2" type="ordered locus">LS215_2314</name>
</gene>
<dbReference type="PIRSF" id="PIRSF000097">
    <property type="entry name" value="AKR"/>
    <property type="match status" value="1"/>
</dbReference>
<accession>C3MJZ6</accession>
<sequence length="266" mass="30455">MKLCNKEISQIGFGTWKIGGGYWNPDYSMDSYYIEILKYVISKGINVIDTAEMYGGGHSEELVGKSIQDLDRDGIFIITKVWSNHLRYDDLIRSAKNSLRRLNSKYIDLYLIHWPNSSVPLEESIRAMEELVDQGIVNCIGVSNFDVKLLEEAMSLTKKYEIVANEIEYNVENKSAEKDVIPFCERNNIKVIAYSPLARGNIKNNKILDEIGRKYNRTSVQVALNYLMRRSIPIPKASSKDHIDEILGALGWNLSDEDYERISKSK</sequence>
<keyword evidence="2" id="KW-0560">Oxidoreductase</keyword>
<organism evidence="2 3">
    <name type="scientific">Saccharolobus islandicus (strain L.S.2.15 / Lassen #1)</name>
    <name type="common">Sulfolobus islandicus</name>
    <dbReference type="NCBI Taxonomy" id="429572"/>
    <lineage>
        <taxon>Archaea</taxon>
        <taxon>Thermoproteota</taxon>
        <taxon>Thermoprotei</taxon>
        <taxon>Sulfolobales</taxon>
        <taxon>Sulfolobaceae</taxon>
        <taxon>Saccharolobus</taxon>
    </lineage>
</organism>
<evidence type="ECO:0000313" key="2">
    <source>
        <dbReference type="EMBL" id="ACP36299.1"/>
    </source>
</evidence>
<name>C3MJZ6_SACI2</name>
<dbReference type="Pfam" id="PF00248">
    <property type="entry name" value="Aldo_ket_red"/>
    <property type="match status" value="1"/>
</dbReference>
<feature type="domain" description="NADP-dependent oxidoreductase" evidence="1">
    <location>
        <begin position="11"/>
        <end position="264"/>
    </location>
</feature>
<evidence type="ECO:0000313" key="3">
    <source>
        <dbReference type="Proteomes" id="UP000001747"/>
    </source>
</evidence>
<dbReference type="EC" id="1.1.1.274" evidence="2"/>
<dbReference type="RefSeq" id="WP_012714230.1">
    <property type="nucleotide sequence ID" value="NC_012589.1"/>
</dbReference>
<dbReference type="SUPFAM" id="SSF51430">
    <property type="entry name" value="NAD(P)-linked oxidoreductase"/>
    <property type="match status" value="1"/>
</dbReference>
<dbReference type="InterPro" id="IPR020471">
    <property type="entry name" value="AKR"/>
</dbReference>
<dbReference type="OrthoDB" id="275427at2157"/>
<reference evidence="2 3" key="1">
    <citation type="journal article" date="2009" name="Proc. Natl. Acad. Sci. U.S.A.">
        <title>Biogeography of the Sulfolobus islandicus pan-genome.</title>
        <authorList>
            <person name="Reno M.L."/>
            <person name="Held N.L."/>
            <person name="Fields C.J."/>
            <person name="Burke P.V."/>
            <person name="Whitaker R.J."/>
        </authorList>
    </citation>
    <scope>NUCLEOTIDE SEQUENCE [LARGE SCALE GENOMIC DNA]</scope>
    <source>
        <strain evidence="3">L.S.2.15 / Lassen #1</strain>
    </source>
</reference>
<dbReference type="InterPro" id="IPR036812">
    <property type="entry name" value="NAD(P)_OxRdtase_dom_sf"/>
</dbReference>
<dbReference type="GO" id="GO:0050580">
    <property type="term" value="F:2,5-didehydrogluconate reductase activity"/>
    <property type="evidence" value="ECO:0007669"/>
    <property type="project" value="UniProtKB-EC"/>
</dbReference>
<proteinExistence type="predicted"/>
<dbReference type="HOGENOM" id="CLU_023205_2_3_2"/>
<dbReference type="AlphaFoldDB" id="C3MJZ6"/>
<dbReference type="PRINTS" id="PR00069">
    <property type="entry name" value="ALDKETRDTASE"/>
</dbReference>
<protein>
    <submittedName>
        <fullName evidence="2">Aldo/keto reductase</fullName>
        <ecNumber evidence="2">1.1.1.274</ecNumber>
    </submittedName>
</protein>
<dbReference type="Proteomes" id="UP000001747">
    <property type="component" value="Chromosome"/>
</dbReference>
<evidence type="ECO:0000259" key="1">
    <source>
        <dbReference type="Pfam" id="PF00248"/>
    </source>
</evidence>
<dbReference type="InterPro" id="IPR023210">
    <property type="entry name" value="NADP_OxRdtase_dom"/>
</dbReference>
<dbReference type="GeneID" id="7806613"/>
<dbReference type="CDD" id="cd19072">
    <property type="entry name" value="AKR_AKR3F1-like"/>
    <property type="match status" value="1"/>
</dbReference>
<dbReference type="PANTHER" id="PTHR43638">
    <property type="entry name" value="OXIDOREDUCTASE, ALDO/KETO REDUCTASE FAMILY PROTEIN"/>
    <property type="match status" value="1"/>
</dbReference>
<dbReference type="EMBL" id="CP001399">
    <property type="protein sequence ID" value="ACP36299.1"/>
    <property type="molecule type" value="Genomic_DNA"/>
</dbReference>
<dbReference type="Gene3D" id="3.20.20.100">
    <property type="entry name" value="NADP-dependent oxidoreductase domain"/>
    <property type="match status" value="1"/>
</dbReference>
<dbReference type="KEGG" id="sis:LS215_2314"/>